<reference evidence="3" key="1">
    <citation type="submission" date="2022-03" db="EMBL/GenBank/DDBJ databases">
        <title>A functionally conserved STORR gene fusion in Papaver species that diverged 16.8 million years ago.</title>
        <authorList>
            <person name="Catania T."/>
        </authorList>
    </citation>
    <scope>NUCLEOTIDE SEQUENCE</scope>
    <source>
        <strain evidence="3">S-191538</strain>
    </source>
</reference>
<gene>
    <name evidence="3" type="ORF">MKW94_006351</name>
</gene>
<comment type="caution">
    <text evidence="3">The sequence shown here is derived from an EMBL/GenBank/DDBJ whole genome shotgun (WGS) entry which is preliminary data.</text>
</comment>
<sequence length="153" mass="16274">MPSKSSQVWLFLFAVLALSVCFETTSAQNPYTCWHKGTTKVSTQFHRVSGVDLEAKCTAVLLDCEAKCKSQGRIMTWSICQWRFQYTSFACTACCGIAPSPPPPSPLPPSPAPEVPPSDQNEPSAAPEAPPADPSGPSAAPEVPPADQDPADL</sequence>
<dbReference type="EMBL" id="JAJJMA010161047">
    <property type="protein sequence ID" value="MCL7035811.1"/>
    <property type="molecule type" value="Genomic_DNA"/>
</dbReference>
<keyword evidence="4" id="KW-1185">Reference proteome</keyword>
<feature type="region of interest" description="Disordered" evidence="1">
    <location>
        <begin position="102"/>
        <end position="153"/>
    </location>
</feature>
<feature type="compositionally biased region" description="Pro residues" evidence="1">
    <location>
        <begin position="102"/>
        <end position="116"/>
    </location>
</feature>
<evidence type="ECO:0000256" key="1">
    <source>
        <dbReference type="SAM" id="MobiDB-lite"/>
    </source>
</evidence>
<evidence type="ECO:0000313" key="3">
    <source>
        <dbReference type="EMBL" id="MCL7035811.1"/>
    </source>
</evidence>
<dbReference type="Proteomes" id="UP001177140">
    <property type="component" value="Unassembled WGS sequence"/>
</dbReference>
<feature type="signal peptide" evidence="2">
    <location>
        <begin position="1"/>
        <end position="27"/>
    </location>
</feature>
<dbReference type="AlphaFoldDB" id="A0AA41V9B5"/>
<organism evidence="3 4">
    <name type="scientific">Papaver nudicaule</name>
    <name type="common">Iceland poppy</name>
    <dbReference type="NCBI Taxonomy" id="74823"/>
    <lineage>
        <taxon>Eukaryota</taxon>
        <taxon>Viridiplantae</taxon>
        <taxon>Streptophyta</taxon>
        <taxon>Embryophyta</taxon>
        <taxon>Tracheophyta</taxon>
        <taxon>Spermatophyta</taxon>
        <taxon>Magnoliopsida</taxon>
        <taxon>Ranunculales</taxon>
        <taxon>Papaveraceae</taxon>
        <taxon>Papaveroideae</taxon>
        <taxon>Papaver</taxon>
    </lineage>
</organism>
<keyword evidence="2" id="KW-0732">Signal</keyword>
<protein>
    <submittedName>
        <fullName evidence="3">Uncharacterized protein</fullName>
    </submittedName>
</protein>
<proteinExistence type="predicted"/>
<evidence type="ECO:0000256" key="2">
    <source>
        <dbReference type="SAM" id="SignalP"/>
    </source>
</evidence>
<evidence type="ECO:0000313" key="4">
    <source>
        <dbReference type="Proteomes" id="UP001177140"/>
    </source>
</evidence>
<accession>A0AA41V9B5</accession>
<name>A0AA41V9B5_PAPNU</name>
<feature type="chain" id="PRO_5041274267" evidence="2">
    <location>
        <begin position="28"/>
        <end position="153"/>
    </location>
</feature>